<dbReference type="SMART" id="SM00636">
    <property type="entry name" value="Glyco_18"/>
    <property type="match status" value="1"/>
</dbReference>
<keyword evidence="2" id="KW-0326">Glycosidase</keyword>
<protein>
    <recommendedName>
        <fullName evidence="3">GH18 domain-containing protein</fullName>
    </recommendedName>
</protein>
<dbReference type="PANTHER" id="PTHR46290:SF1">
    <property type="entry name" value="DI-N-ACETYLCHITOBIASE"/>
    <property type="match status" value="1"/>
</dbReference>
<feature type="non-terminal residue" evidence="4">
    <location>
        <position position="287"/>
    </location>
</feature>
<accession>X1E3E6</accession>
<sequence length="287" mass="31193">GRPFSQAQGKQSIHMLELEAHRGVVVDYAHADSIAAAMPPPLPRAIAPEPIKEIVGYLPHWQYSSYPYLNYSLLTQINYFSAELDGNGNITNDHGWPRTDLVNFAHALGVKVKLCATLFGGTALTALLNSAANRQRAIDNLLAAVQAAGADGVDIDFELMPAGQKDNMVTFMRDLTDTFHTYIPGSIVTMAMPAVDWSNCWDYNALADIVDGLFIMAYDYHWKGSSSAGPVSPLAGFSWNVTWTVNDYLSKTGSNTAKIILGLPYYGYDWPVTSGDRYAATTGTGTA</sequence>
<evidence type="ECO:0000313" key="4">
    <source>
        <dbReference type="EMBL" id="GAH03183.1"/>
    </source>
</evidence>
<dbReference type="Gene3D" id="3.20.20.80">
    <property type="entry name" value="Glycosidases"/>
    <property type="match status" value="1"/>
</dbReference>
<dbReference type="InterPro" id="IPR051887">
    <property type="entry name" value="GH18_Domain-Containing"/>
</dbReference>
<dbReference type="PROSITE" id="PS51910">
    <property type="entry name" value="GH18_2"/>
    <property type="match status" value="1"/>
</dbReference>
<organism evidence="4">
    <name type="scientific">marine sediment metagenome</name>
    <dbReference type="NCBI Taxonomy" id="412755"/>
    <lineage>
        <taxon>unclassified sequences</taxon>
        <taxon>metagenomes</taxon>
        <taxon>ecological metagenomes</taxon>
    </lineage>
</organism>
<dbReference type="InterPro" id="IPR017853">
    <property type="entry name" value="GH"/>
</dbReference>
<dbReference type="PANTHER" id="PTHR46290">
    <property type="entry name" value="DI-N-ACETYLCHITOBIASE"/>
    <property type="match status" value="1"/>
</dbReference>
<evidence type="ECO:0000256" key="1">
    <source>
        <dbReference type="ARBA" id="ARBA00022801"/>
    </source>
</evidence>
<name>X1E3E6_9ZZZZ</name>
<dbReference type="SUPFAM" id="SSF51445">
    <property type="entry name" value="(Trans)glycosidases"/>
    <property type="match status" value="1"/>
</dbReference>
<proteinExistence type="predicted"/>
<dbReference type="GO" id="GO:0016798">
    <property type="term" value="F:hydrolase activity, acting on glycosyl bonds"/>
    <property type="evidence" value="ECO:0007669"/>
    <property type="project" value="UniProtKB-KW"/>
</dbReference>
<gene>
    <name evidence="4" type="ORF">S01H4_41969</name>
</gene>
<dbReference type="InterPro" id="IPR001223">
    <property type="entry name" value="Glyco_hydro18_cat"/>
</dbReference>
<dbReference type="EMBL" id="BART01022998">
    <property type="protein sequence ID" value="GAH03183.1"/>
    <property type="molecule type" value="Genomic_DNA"/>
</dbReference>
<dbReference type="Pfam" id="PF00704">
    <property type="entry name" value="Glyco_hydro_18"/>
    <property type="match status" value="1"/>
</dbReference>
<feature type="non-terminal residue" evidence="4">
    <location>
        <position position="1"/>
    </location>
</feature>
<feature type="domain" description="GH18" evidence="3">
    <location>
        <begin position="52"/>
        <end position="287"/>
    </location>
</feature>
<reference evidence="4" key="1">
    <citation type="journal article" date="2014" name="Front. Microbiol.">
        <title>High frequency of phylogenetically diverse reductive dehalogenase-homologous genes in deep subseafloor sedimentary metagenomes.</title>
        <authorList>
            <person name="Kawai M."/>
            <person name="Futagami T."/>
            <person name="Toyoda A."/>
            <person name="Takaki Y."/>
            <person name="Nishi S."/>
            <person name="Hori S."/>
            <person name="Arai W."/>
            <person name="Tsubouchi T."/>
            <person name="Morono Y."/>
            <person name="Uchiyama I."/>
            <person name="Ito T."/>
            <person name="Fujiyama A."/>
            <person name="Inagaki F."/>
            <person name="Takami H."/>
        </authorList>
    </citation>
    <scope>NUCLEOTIDE SEQUENCE</scope>
    <source>
        <strain evidence="4">Expedition CK06-06</strain>
    </source>
</reference>
<dbReference type="GO" id="GO:0009313">
    <property type="term" value="P:oligosaccharide catabolic process"/>
    <property type="evidence" value="ECO:0007669"/>
    <property type="project" value="TreeGrafter"/>
</dbReference>
<keyword evidence="1" id="KW-0378">Hydrolase</keyword>
<evidence type="ECO:0000259" key="3">
    <source>
        <dbReference type="PROSITE" id="PS51910"/>
    </source>
</evidence>
<dbReference type="AlphaFoldDB" id="X1E3E6"/>
<evidence type="ECO:0000256" key="2">
    <source>
        <dbReference type="ARBA" id="ARBA00023295"/>
    </source>
</evidence>
<comment type="caution">
    <text evidence="4">The sequence shown here is derived from an EMBL/GenBank/DDBJ whole genome shotgun (WGS) entry which is preliminary data.</text>
</comment>
<dbReference type="InterPro" id="IPR011583">
    <property type="entry name" value="Chitinase_II/V-like_cat"/>
</dbReference>
<dbReference type="GO" id="GO:0008061">
    <property type="term" value="F:chitin binding"/>
    <property type="evidence" value="ECO:0007669"/>
    <property type="project" value="InterPro"/>
</dbReference>